<feature type="domain" description="UBP-type" evidence="1">
    <location>
        <begin position="4"/>
        <end position="89"/>
    </location>
</feature>
<dbReference type="SUPFAM" id="SSF57850">
    <property type="entry name" value="RING/U-box"/>
    <property type="match status" value="1"/>
</dbReference>
<evidence type="ECO:0000313" key="2">
    <source>
        <dbReference type="EMBL" id="RVU02725.1"/>
    </source>
</evidence>
<dbReference type="OrthoDB" id="120315at2"/>
<accession>A0A437MYI6</accession>
<name>A0A437MYI6_9SPHI</name>
<dbReference type="Pfam" id="PF02148">
    <property type="entry name" value="zf-UBP"/>
    <property type="match status" value="1"/>
</dbReference>
<organism evidence="2 3">
    <name type="scientific">Mucilaginibacter limnophilus</name>
    <dbReference type="NCBI Taxonomy" id="1932778"/>
    <lineage>
        <taxon>Bacteria</taxon>
        <taxon>Pseudomonadati</taxon>
        <taxon>Bacteroidota</taxon>
        <taxon>Sphingobacteriia</taxon>
        <taxon>Sphingobacteriales</taxon>
        <taxon>Sphingobacteriaceae</taxon>
        <taxon>Mucilaginibacter</taxon>
    </lineage>
</organism>
<dbReference type="PROSITE" id="PS00028">
    <property type="entry name" value="ZINC_FINGER_C2H2_1"/>
    <property type="match status" value="1"/>
</dbReference>
<protein>
    <recommendedName>
        <fullName evidence="1">UBP-type domain-containing protein</fullName>
    </recommendedName>
</protein>
<dbReference type="GO" id="GO:0008270">
    <property type="term" value="F:zinc ion binding"/>
    <property type="evidence" value="ECO:0007669"/>
    <property type="project" value="InterPro"/>
</dbReference>
<keyword evidence="3" id="KW-1185">Reference proteome</keyword>
<dbReference type="InterPro" id="IPR001607">
    <property type="entry name" value="Znf_UBP"/>
</dbReference>
<sequence length="89" mass="10143">MKEETCEHIRQVTEVTIGDEYLCEECMKVGGTWVHLRTCQTCGVTLCCDTSPAQHMTAHYHATGHPVIASAEPGERWLWCYPDEQIARY</sequence>
<dbReference type="InterPro" id="IPR013087">
    <property type="entry name" value="Znf_C2H2_type"/>
</dbReference>
<dbReference type="Proteomes" id="UP000282759">
    <property type="component" value="Unassembled WGS sequence"/>
</dbReference>
<dbReference type="PROSITE" id="PS50271">
    <property type="entry name" value="ZF_UBP"/>
    <property type="match status" value="1"/>
</dbReference>
<proteinExistence type="predicted"/>
<evidence type="ECO:0000313" key="3">
    <source>
        <dbReference type="Proteomes" id="UP000282759"/>
    </source>
</evidence>
<gene>
    <name evidence="2" type="ORF">EOD41_01940</name>
</gene>
<dbReference type="InterPro" id="IPR013083">
    <property type="entry name" value="Znf_RING/FYVE/PHD"/>
</dbReference>
<dbReference type="AlphaFoldDB" id="A0A437MYI6"/>
<comment type="caution">
    <text evidence="2">The sequence shown here is derived from an EMBL/GenBank/DDBJ whole genome shotgun (WGS) entry which is preliminary data.</text>
</comment>
<dbReference type="Gene3D" id="3.30.40.10">
    <property type="entry name" value="Zinc/RING finger domain, C3HC4 (zinc finger)"/>
    <property type="match status" value="1"/>
</dbReference>
<reference evidence="2 3" key="1">
    <citation type="submission" date="2019-01" db="EMBL/GenBank/DDBJ databases">
        <authorList>
            <person name="Chen W.-M."/>
        </authorList>
    </citation>
    <scope>NUCLEOTIDE SEQUENCE [LARGE SCALE GENOMIC DNA]</scope>
    <source>
        <strain evidence="2 3">YBJ-36</strain>
    </source>
</reference>
<evidence type="ECO:0000259" key="1">
    <source>
        <dbReference type="PROSITE" id="PS50271"/>
    </source>
</evidence>
<dbReference type="EMBL" id="SACK01000001">
    <property type="protein sequence ID" value="RVU02725.1"/>
    <property type="molecule type" value="Genomic_DNA"/>
</dbReference>